<organism evidence="1">
    <name type="scientific">marine metagenome</name>
    <dbReference type="NCBI Taxonomy" id="408172"/>
    <lineage>
        <taxon>unclassified sequences</taxon>
        <taxon>metagenomes</taxon>
        <taxon>ecological metagenomes</taxon>
    </lineage>
</organism>
<gene>
    <name evidence="1" type="ORF">METZ01_LOCUS465343</name>
</gene>
<reference evidence="1" key="1">
    <citation type="submission" date="2018-05" db="EMBL/GenBank/DDBJ databases">
        <authorList>
            <person name="Lanie J.A."/>
            <person name="Ng W.-L."/>
            <person name="Kazmierczak K.M."/>
            <person name="Andrzejewski T.M."/>
            <person name="Davidsen T.M."/>
            <person name="Wayne K.J."/>
            <person name="Tettelin H."/>
            <person name="Glass J.I."/>
            <person name="Rusch D."/>
            <person name="Podicherti R."/>
            <person name="Tsui H.-C.T."/>
            <person name="Winkler M.E."/>
        </authorList>
    </citation>
    <scope>NUCLEOTIDE SEQUENCE</scope>
</reference>
<name>A0A383AY88_9ZZZZ</name>
<evidence type="ECO:0000313" key="1">
    <source>
        <dbReference type="EMBL" id="SVE12489.1"/>
    </source>
</evidence>
<accession>A0A383AY88</accession>
<dbReference type="AlphaFoldDB" id="A0A383AY88"/>
<proteinExistence type="predicted"/>
<sequence length="30" mass="3576">TDGRCNQEIALNQHLQIESYNNQTWKIRTT</sequence>
<feature type="non-terminal residue" evidence="1">
    <location>
        <position position="1"/>
    </location>
</feature>
<dbReference type="EMBL" id="UINC01195769">
    <property type="protein sequence ID" value="SVE12489.1"/>
    <property type="molecule type" value="Genomic_DNA"/>
</dbReference>
<protein>
    <submittedName>
        <fullName evidence="1">Uncharacterized protein</fullName>
    </submittedName>
</protein>